<evidence type="ECO:0000256" key="7">
    <source>
        <dbReference type="ARBA" id="ARBA00022840"/>
    </source>
</evidence>
<feature type="transmembrane region" description="Helical" evidence="11">
    <location>
        <begin position="127"/>
        <end position="148"/>
    </location>
</feature>
<keyword evidence="6" id="KW-0547">Nucleotide-binding</keyword>
<evidence type="ECO:0000256" key="1">
    <source>
        <dbReference type="ARBA" id="ARBA00004429"/>
    </source>
</evidence>
<feature type="transmembrane region" description="Helical" evidence="11">
    <location>
        <begin position="21"/>
        <end position="42"/>
    </location>
</feature>
<evidence type="ECO:0000256" key="2">
    <source>
        <dbReference type="ARBA" id="ARBA00022448"/>
    </source>
</evidence>
<evidence type="ECO:0000259" key="12">
    <source>
        <dbReference type="PROSITE" id="PS50893"/>
    </source>
</evidence>
<comment type="caution">
    <text evidence="14">The sequence shown here is derived from an EMBL/GenBank/DDBJ whole genome shotgun (WGS) entry which is preliminary data.</text>
</comment>
<evidence type="ECO:0000256" key="6">
    <source>
        <dbReference type="ARBA" id="ARBA00022741"/>
    </source>
</evidence>
<keyword evidence="9 11" id="KW-0472">Membrane</keyword>
<dbReference type="InterPro" id="IPR011527">
    <property type="entry name" value="ABC1_TM_dom"/>
</dbReference>
<sequence>MHSRLVRVLGSEQLRPIRKHLIAMIVYAVLQGVAFALLVPVLSALLDGDTGRAGAWLGLLAAVTAAAGAAYYVQALLGFTTAVSTTGLLYHRLGERLGRLGVGWFSRARLGPLTRLATGGVGEVTQLFAHLLAPLVISVVSPLTVLVVMVFLDWRLAAAMAAAGPLLFLAYRWSASAISRTDAVVDEAMARANDRIFEFARAQPVIRAFGRGDTRNDLLDQELERQHDIGLARLRRASLARGAFGATVQLVVTALLALATALAIGGSVGAAELIALAVLLVRFSEPVGALSDAGGALRVVRNRLDQLDEIFRTPPLPEPDEPLRPADATVELSDVRFRYPDSPGTGPVLDGVGALLPANTMTALVGPSGSGKTTVTRLIARFWDVDGGSVRIGGVDVRDMDATTLAAQVAMVFQDVYLFEGTIEDNVRVGRPDATPEELADAARLARVDEIVERLPDGWNTAVGEGGAALSGGERQRISLARALLKRAPVLILDEATSALDPVNEMAISDTLRALAGRCTLLVIAHRLPTVVAADRILVLDGGQVAESGTHEELLAEDGIYRHFWEERSRVQGWRLRSGAGA</sequence>
<dbReference type="GO" id="GO:0016887">
    <property type="term" value="F:ATP hydrolysis activity"/>
    <property type="evidence" value="ECO:0007669"/>
    <property type="project" value="InterPro"/>
</dbReference>
<dbReference type="SMART" id="SM00382">
    <property type="entry name" value="AAA"/>
    <property type="match status" value="1"/>
</dbReference>
<dbReference type="FunFam" id="3.40.50.300:FF:000221">
    <property type="entry name" value="Multidrug ABC transporter ATP-binding protein"/>
    <property type="match status" value="1"/>
</dbReference>
<organism evidence="14">
    <name type="scientific">Streptomyces anulatus</name>
    <name type="common">Streptomyces chrysomallus</name>
    <dbReference type="NCBI Taxonomy" id="1892"/>
    <lineage>
        <taxon>Bacteria</taxon>
        <taxon>Bacillati</taxon>
        <taxon>Actinomycetota</taxon>
        <taxon>Actinomycetes</taxon>
        <taxon>Kitasatosporales</taxon>
        <taxon>Streptomycetaceae</taxon>
        <taxon>Streptomyces</taxon>
    </lineage>
</organism>
<dbReference type="SUPFAM" id="SSF90123">
    <property type="entry name" value="ABC transporter transmembrane region"/>
    <property type="match status" value="1"/>
</dbReference>
<dbReference type="SUPFAM" id="SSF52540">
    <property type="entry name" value="P-loop containing nucleoside triphosphate hydrolases"/>
    <property type="match status" value="1"/>
</dbReference>
<comment type="similarity">
    <text evidence="10">Belongs to the ABC transporter superfamily. Siderophore-Fe(3+) uptake transporter (SIUT) (TC 3.A.1.21) family.</text>
</comment>
<dbReference type="AlphaFoldDB" id="A0A6G3SSL5"/>
<evidence type="ECO:0000256" key="9">
    <source>
        <dbReference type="ARBA" id="ARBA00023136"/>
    </source>
</evidence>
<dbReference type="PROSITE" id="PS50893">
    <property type="entry name" value="ABC_TRANSPORTER_2"/>
    <property type="match status" value="1"/>
</dbReference>
<dbReference type="InterPro" id="IPR003439">
    <property type="entry name" value="ABC_transporter-like_ATP-bd"/>
</dbReference>
<keyword evidence="8 11" id="KW-1133">Transmembrane helix</keyword>
<feature type="transmembrane region" description="Helical" evidence="11">
    <location>
        <begin position="54"/>
        <end position="73"/>
    </location>
</feature>
<dbReference type="Gene3D" id="1.20.1560.10">
    <property type="entry name" value="ABC transporter type 1, transmembrane domain"/>
    <property type="match status" value="1"/>
</dbReference>
<proteinExistence type="inferred from homology"/>
<evidence type="ECO:0000313" key="14">
    <source>
        <dbReference type="EMBL" id="NEB85974.1"/>
    </source>
</evidence>
<dbReference type="Gene3D" id="3.40.50.300">
    <property type="entry name" value="P-loop containing nucleotide triphosphate hydrolases"/>
    <property type="match status" value="1"/>
</dbReference>
<dbReference type="InterPro" id="IPR027417">
    <property type="entry name" value="P-loop_NTPase"/>
</dbReference>
<dbReference type="PROSITE" id="PS00211">
    <property type="entry name" value="ABC_TRANSPORTER_1"/>
    <property type="match status" value="1"/>
</dbReference>
<keyword evidence="7 14" id="KW-0067">ATP-binding</keyword>
<keyword evidence="4" id="KW-0997">Cell inner membrane</keyword>
<feature type="domain" description="ABC transmembrane type-1" evidence="13">
    <location>
        <begin position="21"/>
        <end position="297"/>
    </location>
</feature>
<evidence type="ECO:0000256" key="10">
    <source>
        <dbReference type="ARBA" id="ARBA00023455"/>
    </source>
</evidence>
<dbReference type="Pfam" id="PF00005">
    <property type="entry name" value="ABC_tran"/>
    <property type="match status" value="1"/>
</dbReference>
<evidence type="ECO:0000256" key="11">
    <source>
        <dbReference type="SAM" id="Phobius"/>
    </source>
</evidence>
<dbReference type="InterPro" id="IPR036640">
    <property type="entry name" value="ABC1_TM_sf"/>
</dbReference>
<dbReference type="PANTHER" id="PTHR24221">
    <property type="entry name" value="ATP-BINDING CASSETTE SUB-FAMILY B"/>
    <property type="match status" value="1"/>
</dbReference>
<gene>
    <name evidence="14" type="ORF">G3I43_17585</name>
</gene>
<dbReference type="GO" id="GO:0005886">
    <property type="term" value="C:plasma membrane"/>
    <property type="evidence" value="ECO:0007669"/>
    <property type="project" value="UniProtKB-SubCell"/>
</dbReference>
<evidence type="ECO:0000256" key="4">
    <source>
        <dbReference type="ARBA" id="ARBA00022519"/>
    </source>
</evidence>
<comment type="subcellular location">
    <subcellularLocation>
        <location evidence="1">Cell inner membrane</location>
        <topology evidence="1">Multi-pass membrane protein</topology>
    </subcellularLocation>
</comment>
<name>A0A6G3SSL5_STRAQ</name>
<accession>A0A6G3SSL5</accession>
<dbReference type="EMBL" id="JAAGMK010000499">
    <property type="protein sequence ID" value="NEB85974.1"/>
    <property type="molecule type" value="Genomic_DNA"/>
</dbReference>
<dbReference type="InterPro" id="IPR017871">
    <property type="entry name" value="ABC_transporter-like_CS"/>
</dbReference>
<feature type="transmembrane region" description="Helical" evidence="11">
    <location>
        <begin position="154"/>
        <end position="171"/>
    </location>
</feature>
<dbReference type="PROSITE" id="PS50929">
    <property type="entry name" value="ABC_TM1F"/>
    <property type="match status" value="1"/>
</dbReference>
<evidence type="ECO:0000259" key="13">
    <source>
        <dbReference type="PROSITE" id="PS50929"/>
    </source>
</evidence>
<dbReference type="GO" id="GO:0034040">
    <property type="term" value="F:ATPase-coupled lipid transmembrane transporter activity"/>
    <property type="evidence" value="ECO:0007669"/>
    <property type="project" value="TreeGrafter"/>
</dbReference>
<feature type="domain" description="ABC transporter" evidence="12">
    <location>
        <begin position="330"/>
        <end position="567"/>
    </location>
</feature>
<evidence type="ECO:0000256" key="8">
    <source>
        <dbReference type="ARBA" id="ARBA00022989"/>
    </source>
</evidence>
<dbReference type="RefSeq" id="WP_087765632.1">
    <property type="nucleotide sequence ID" value="NZ_JAAGMK010000499.1"/>
</dbReference>
<dbReference type="GO" id="GO:0140359">
    <property type="term" value="F:ABC-type transporter activity"/>
    <property type="evidence" value="ECO:0007669"/>
    <property type="project" value="InterPro"/>
</dbReference>
<dbReference type="Pfam" id="PF00664">
    <property type="entry name" value="ABC_membrane"/>
    <property type="match status" value="1"/>
</dbReference>
<keyword evidence="3" id="KW-1003">Cell membrane</keyword>
<dbReference type="InterPro" id="IPR003593">
    <property type="entry name" value="AAA+_ATPase"/>
</dbReference>
<feature type="transmembrane region" description="Helical" evidence="11">
    <location>
        <begin position="243"/>
        <end position="264"/>
    </location>
</feature>
<protein>
    <submittedName>
        <fullName evidence="14">ABC transporter ATP-binding protein</fullName>
    </submittedName>
</protein>
<dbReference type="PANTHER" id="PTHR24221:SF654">
    <property type="entry name" value="ATP-BINDING CASSETTE SUB-FAMILY B MEMBER 6"/>
    <property type="match status" value="1"/>
</dbReference>
<reference evidence="14" key="1">
    <citation type="submission" date="2020-01" db="EMBL/GenBank/DDBJ databases">
        <title>Insect and environment-associated Actinomycetes.</title>
        <authorList>
            <person name="Currrie C."/>
            <person name="Chevrette M."/>
            <person name="Carlson C."/>
            <person name="Stubbendieck R."/>
            <person name="Wendt-Pienkowski E."/>
        </authorList>
    </citation>
    <scope>NUCLEOTIDE SEQUENCE</scope>
    <source>
        <strain evidence="14">SID505</strain>
    </source>
</reference>
<keyword evidence="2" id="KW-0813">Transport</keyword>
<evidence type="ECO:0000256" key="3">
    <source>
        <dbReference type="ARBA" id="ARBA00022475"/>
    </source>
</evidence>
<evidence type="ECO:0000256" key="5">
    <source>
        <dbReference type="ARBA" id="ARBA00022692"/>
    </source>
</evidence>
<dbReference type="InterPro" id="IPR039421">
    <property type="entry name" value="Type_1_exporter"/>
</dbReference>
<dbReference type="GO" id="GO:0005524">
    <property type="term" value="F:ATP binding"/>
    <property type="evidence" value="ECO:0007669"/>
    <property type="project" value="UniProtKB-KW"/>
</dbReference>
<keyword evidence="5 11" id="KW-0812">Transmembrane</keyword>